<dbReference type="Gene3D" id="1.10.600.10">
    <property type="entry name" value="Farnesyl Diphosphate Synthase"/>
    <property type="match status" value="1"/>
</dbReference>
<organism evidence="1 2">
    <name type="scientific">Microtetraspora malaysiensis</name>
    <dbReference type="NCBI Taxonomy" id="161358"/>
    <lineage>
        <taxon>Bacteria</taxon>
        <taxon>Bacillati</taxon>
        <taxon>Actinomycetota</taxon>
        <taxon>Actinomycetes</taxon>
        <taxon>Streptosporangiales</taxon>
        <taxon>Streptosporangiaceae</taxon>
        <taxon>Microtetraspora</taxon>
    </lineage>
</organism>
<proteinExistence type="predicted"/>
<dbReference type="Proteomes" id="UP001602013">
    <property type="component" value="Unassembled WGS sequence"/>
</dbReference>
<name>A0ABW6SJ65_9ACTN</name>
<evidence type="ECO:0000313" key="1">
    <source>
        <dbReference type="EMBL" id="MFF3665014.1"/>
    </source>
</evidence>
<sequence>MAPSVGDADELLAATLNGKTAAVAAKCQRDLRACATEYPDLFPGSPFDDTLFGTVALANAFGSPGEPADRLRIACRTALWIFAADWLIDYVAKSKHEIDAIVEGCLAVADGGAPGTSLTRLLADIRAELAEAPAFEPLGTLWRDELERMLVAMAREWDWKTGLGAGTDAAPPEAPTFEQYLDNVDNFGSTFVNVSHWIFLGEPAALGRLDELREASGEVQRVLRLLNDLATYERDRTWGDLNAQMLGVTREYVRERVAFHAAAARKRLQPLTDVCPGEVVYLERQIGYSAGFYGITDYWGHL</sequence>
<protein>
    <submittedName>
        <fullName evidence="1">Terpene synthase family protein</fullName>
    </submittedName>
</protein>
<gene>
    <name evidence="1" type="ORF">ACFYXI_05415</name>
</gene>
<evidence type="ECO:0000313" key="2">
    <source>
        <dbReference type="Proteomes" id="UP001602013"/>
    </source>
</evidence>
<dbReference type="RefSeq" id="WP_387409036.1">
    <property type="nucleotide sequence ID" value="NZ_JBIASD010000003.1"/>
</dbReference>
<comment type="caution">
    <text evidence="1">The sequence shown here is derived from an EMBL/GenBank/DDBJ whole genome shotgun (WGS) entry which is preliminary data.</text>
</comment>
<dbReference type="SUPFAM" id="SSF48576">
    <property type="entry name" value="Terpenoid synthases"/>
    <property type="match status" value="1"/>
</dbReference>
<accession>A0ABW6SJ65</accession>
<keyword evidence="2" id="KW-1185">Reference proteome</keyword>
<dbReference type="EMBL" id="JBIASD010000003">
    <property type="protein sequence ID" value="MFF3665014.1"/>
    <property type="molecule type" value="Genomic_DNA"/>
</dbReference>
<dbReference type="InterPro" id="IPR008949">
    <property type="entry name" value="Isoprenoid_synthase_dom_sf"/>
</dbReference>
<reference evidence="1 2" key="1">
    <citation type="submission" date="2024-10" db="EMBL/GenBank/DDBJ databases">
        <title>The Natural Products Discovery Center: Release of the First 8490 Sequenced Strains for Exploring Actinobacteria Biosynthetic Diversity.</title>
        <authorList>
            <person name="Kalkreuter E."/>
            <person name="Kautsar S.A."/>
            <person name="Yang D."/>
            <person name="Bader C.D."/>
            <person name="Teijaro C.N."/>
            <person name="Fluegel L."/>
            <person name="Davis C.M."/>
            <person name="Simpson J.R."/>
            <person name="Lauterbach L."/>
            <person name="Steele A.D."/>
            <person name="Gui C."/>
            <person name="Meng S."/>
            <person name="Li G."/>
            <person name="Viehrig K."/>
            <person name="Ye F."/>
            <person name="Su P."/>
            <person name="Kiefer A.F."/>
            <person name="Nichols A."/>
            <person name="Cepeda A.J."/>
            <person name="Yan W."/>
            <person name="Fan B."/>
            <person name="Jiang Y."/>
            <person name="Adhikari A."/>
            <person name="Zheng C.-J."/>
            <person name="Schuster L."/>
            <person name="Cowan T.M."/>
            <person name="Smanski M.J."/>
            <person name="Chevrette M.G."/>
            <person name="De Carvalho L.P.S."/>
            <person name="Shen B."/>
        </authorList>
    </citation>
    <scope>NUCLEOTIDE SEQUENCE [LARGE SCALE GENOMIC DNA]</scope>
    <source>
        <strain evidence="1 2">NPDC002173</strain>
    </source>
</reference>